<dbReference type="Proteomes" id="UP000827626">
    <property type="component" value="Segment"/>
</dbReference>
<evidence type="ECO:0000313" key="2">
    <source>
        <dbReference type="Proteomes" id="UP000827626"/>
    </source>
</evidence>
<reference evidence="1" key="1">
    <citation type="submission" date="2021-03" db="EMBL/GenBank/DDBJ databases">
        <authorList>
            <person name="Thompson D.W."/>
            <person name="Brown H.M.F."/>
            <person name="Thompson S.D."/>
            <person name="Grose J.H."/>
        </authorList>
    </citation>
    <scope>NUCLEOTIDE SEQUENCE</scope>
</reference>
<organism evidence="1 2">
    <name type="scientific">Hafnia phage vB_HpaM_SarahDanielle</name>
    <dbReference type="NCBI Taxonomy" id="2836113"/>
    <lineage>
        <taxon>Viruses</taxon>
        <taxon>Duplodnaviria</taxon>
        <taxon>Heunggongvirae</taxon>
        <taxon>Uroviricota</taxon>
        <taxon>Caudoviricetes</taxon>
        <taxon>Andersonviridae</taxon>
        <taxon>Andersonviridae incertae sedis</taxon>
        <taxon>Daniellevirus</taxon>
        <taxon>Daniellevirus danielle</taxon>
    </lineage>
</organism>
<dbReference type="EMBL" id="MW749010">
    <property type="protein sequence ID" value="QYA57503.1"/>
    <property type="molecule type" value="Genomic_DNA"/>
</dbReference>
<gene>
    <name evidence="1" type="ORF">SARAHDANIELLE_75</name>
</gene>
<sequence length="84" mass="9620">MTNQTQEQALSNVLGISAMARQCIKYPNKSFLFICEDPKRDYQFYQKSFKAIACKLGVKIQLSKVLLCEEDQISIKAMRVKLGK</sequence>
<name>A0AAE7WA61_9CAUD</name>
<protein>
    <submittedName>
        <fullName evidence="1">Uncharacterized protein</fullName>
    </submittedName>
</protein>
<proteinExistence type="predicted"/>
<accession>A0AAE7WA61</accession>
<keyword evidence="2" id="KW-1185">Reference proteome</keyword>
<evidence type="ECO:0000313" key="1">
    <source>
        <dbReference type="EMBL" id="QYA57503.1"/>
    </source>
</evidence>